<name>A0A9P8ECW6_AURME</name>
<feature type="region of interest" description="Disordered" evidence="2">
    <location>
        <begin position="73"/>
        <end position="93"/>
    </location>
</feature>
<evidence type="ECO:0000256" key="1">
    <source>
        <dbReference type="ARBA" id="ARBA00022679"/>
    </source>
</evidence>
<evidence type="ECO:0000259" key="3">
    <source>
        <dbReference type="Pfam" id="PF03033"/>
    </source>
</evidence>
<feature type="region of interest" description="Disordered" evidence="2">
    <location>
        <begin position="1"/>
        <end position="48"/>
    </location>
</feature>
<dbReference type="EMBL" id="JAHFXF010000446">
    <property type="protein sequence ID" value="KAG9687613.1"/>
    <property type="molecule type" value="Genomic_DNA"/>
</dbReference>
<feature type="domain" description="Erythromycin biosynthesis protein CIII-like C-terminal" evidence="4">
    <location>
        <begin position="410"/>
        <end position="503"/>
    </location>
</feature>
<reference evidence="5" key="1">
    <citation type="journal article" date="2021" name="J Fungi (Basel)">
        <title>Virulence traits and population genomics of the black yeast Aureobasidium melanogenum.</title>
        <authorList>
            <person name="Cernosa A."/>
            <person name="Sun X."/>
            <person name="Gostincar C."/>
            <person name="Fang C."/>
            <person name="Gunde-Cimerman N."/>
            <person name="Song Z."/>
        </authorList>
    </citation>
    <scope>NUCLEOTIDE SEQUENCE</scope>
    <source>
        <strain evidence="5">EXF-9911</strain>
    </source>
</reference>
<dbReference type="InterPro" id="IPR010610">
    <property type="entry name" value="EryCIII-like_C"/>
</dbReference>
<dbReference type="PANTHER" id="PTHR48050">
    <property type="entry name" value="STEROL 3-BETA-GLUCOSYLTRANSFERASE"/>
    <property type="match status" value="1"/>
</dbReference>
<dbReference type="CDD" id="cd03784">
    <property type="entry name" value="GT1_Gtf-like"/>
    <property type="match status" value="1"/>
</dbReference>
<accession>A0A9P8ECW6</accession>
<dbReference type="InterPro" id="IPR050426">
    <property type="entry name" value="Glycosyltransferase_28"/>
</dbReference>
<dbReference type="PANTHER" id="PTHR48050:SF27">
    <property type="entry name" value="GLUCOSYLTRANSFERASE, PUTATIVE (AFU_ORTHOLOGUE AFUA_7G04880)-RELATED"/>
    <property type="match status" value="1"/>
</dbReference>
<evidence type="ECO:0000313" key="6">
    <source>
        <dbReference type="Proteomes" id="UP000779574"/>
    </source>
</evidence>
<keyword evidence="1" id="KW-0808">Transferase</keyword>
<sequence length="843" mass="91210">MKGHGSIDSDSTLSEDFEAGSLPPPRYDQIYHASHDPETAELGAEGPYHIRDDGRVDIDFNSSIIRAFSKCFPSAPDEDSQPAPPAYESKRPFDPSTASSLKWNIKLNIVIQVVGSRGDVQPFIALGTKLQRYGHRVRIATHDIFAAFVRQAGLEFYPIGGDPASLMAYMVKNPSLIPSTKTIMSGEIGRKRQMVAEMLAGCWDSCVLPDQFSGQPFVADAIIANPPSFAHVHCAQALGIPVHLMFTMPWTSTRSFPHPLANLTNVDESHAAANYMSYHVVELMTWQGLGDVINDWRESIELEPVNFLDGPALAQMLKIPFTYCFSPGLVPKPKDWPDYVDVCGFFFRCTPAYTPESGLVDFLAAGPPPVYFGFGSIVLDDPAKMLSTILGAVKAAGVRAIISKGWSDLGGDVEENVYYIGDCPHEWLFPRVAAVVHHGGAGTTACSLKNGRPTLVCPFFGDQPFWGHMIANSGAGPDPLPPRCMTVNTLAEAIRFLMRKETALAAEVIAERMDREQGVQAAVNSFHRHLPLGTMQCDLIPDQPAVWAIKSGRREVKLSKLAAEIVISQRNSLQKDLKTYKTKPLIIDPIRWEPLSGGISASVGTTVDIGRCLTGMVTEPIKAYSKERRRQDRVDSTERFEESQQPAESSSSIHTVTSTKSRGKQPSAGGKAALAGAKSLGWLAPKAIKGATVDIPLALAEGFRILPKLYGDEVRDHGRVTGAASGFAVGGKTFAYGLFDGIAGLGVQPYNEYKKSGAVGIATGLGKGLAGLVTKPGAAMVGAWAYPAAGIAHSVRSAVYNKARKLVEVQRAAEGQWLAEQQQWTGSQKIALMEKFNELGSKK</sequence>
<dbReference type="GO" id="GO:0016906">
    <property type="term" value="F:sterol 3-beta-glucosyltransferase activity"/>
    <property type="evidence" value="ECO:0007669"/>
    <property type="project" value="UniProtKB-ARBA"/>
</dbReference>
<protein>
    <submittedName>
        <fullName evidence="5">Sterol glucosyltransferase</fullName>
    </submittedName>
</protein>
<feature type="domain" description="Glycosyltransferase family 28 N-terminal" evidence="3">
    <location>
        <begin position="109"/>
        <end position="256"/>
    </location>
</feature>
<dbReference type="InterPro" id="IPR004276">
    <property type="entry name" value="GlycoTrans_28_N"/>
</dbReference>
<feature type="compositionally biased region" description="Basic and acidic residues" evidence="2">
    <location>
        <begin position="624"/>
        <end position="642"/>
    </location>
</feature>
<dbReference type="Pfam" id="PF03033">
    <property type="entry name" value="Glyco_transf_28"/>
    <property type="match status" value="1"/>
</dbReference>
<dbReference type="FunFam" id="3.40.50.2000:FF:000100">
    <property type="entry name" value="Glycosyltransferase family 1 protein"/>
    <property type="match status" value="1"/>
</dbReference>
<comment type="caution">
    <text evidence="5">The sequence shown here is derived from an EMBL/GenBank/DDBJ whole genome shotgun (WGS) entry which is preliminary data.</text>
</comment>
<dbReference type="GO" id="GO:0005975">
    <property type="term" value="P:carbohydrate metabolic process"/>
    <property type="evidence" value="ECO:0007669"/>
    <property type="project" value="InterPro"/>
</dbReference>
<dbReference type="InterPro" id="IPR002213">
    <property type="entry name" value="UDP_glucos_trans"/>
</dbReference>
<dbReference type="FunFam" id="3.40.50.2000:FF:000009">
    <property type="entry name" value="Sterol 3-beta-glucosyltransferase UGT80A2"/>
    <property type="match status" value="1"/>
</dbReference>
<feature type="compositionally biased region" description="Low complexity" evidence="2">
    <location>
        <begin position="643"/>
        <end position="652"/>
    </location>
</feature>
<evidence type="ECO:0000259" key="4">
    <source>
        <dbReference type="Pfam" id="PF06722"/>
    </source>
</evidence>
<proteinExistence type="predicted"/>
<evidence type="ECO:0000313" key="5">
    <source>
        <dbReference type="EMBL" id="KAG9687613.1"/>
    </source>
</evidence>
<reference evidence="5" key="2">
    <citation type="submission" date="2021-08" db="EMBL/GenBank/DDBJ databases">
        <authorList>
            <person name="Gostincar C."/>
            <person name="Sun X."/>
            <person name="Song Z."/>
            <person name="Gunde-Cimerman N."/>
        </authorList>
    </citation>
    <scope>NUCLEOTIDE SEQUENCE</scope>
    <source>
        <strain evidence="5">EXF-9911</strain>
    </source>
</reference>
<evidence type="ECO:0000256" key="2">
    <source>
        <dbReference type="SAM" id="MobiDB-lite"/>
    </source>
</evidence>
<feature type="non-terminal residue" evidence="5">
    <location>
        <position position="843"/>
    </location>
</feature>
<dbReference type="SUPFAM" id="SSF53756">
    <property type="entry name" value="UDP-Glycosyltransferase/glycogen phosphorylase"/>
    <property type="match status" value="1"/>
</dbReference>
<organism evidence="5 6">
    <name type="scientific">Aureobasidium melanogenum</name>
    <name type="common">Aureobasidium pullulans var. melanogenum</name>
    <dbReference type="NCBI Taxonomy" id="46634"/>
    <lineage>
        <taxon>Eukaryota</taxon>
        <taxon>Fungi</taxon>
        <taxon>Dikarya</taxon>
        <taxon>Ascomycota</taxon>
        <taxon>Pezizomycotina</taxon>
        <taxon>Dothideomycetes</taxon>
        <taxon>Dothideomycetidae</taxon>
        <taxon>Dothideales</taxon>
        <taxon>Saccotheciaceae</taxon>
        <taxon>Aureobasidium</taxon>
    </lineage>
</organism>
<dbReference type="AlphaFoldDB" id="A0A9P8ECW6"/>
<dbReference type="Proteomes" id="UP000779574">
    <property type="component" value="Unassembled WGS sequence"/>
</dbReference>
<dbReference type="Pfam" id="PF06722">
    <property type="entry name" value="EryCIII-like_C"/>
    <property type="match status" value="1"/>
</dbReference>
<dbReference type="OrthoDB" id="5835829at2759"/>
<feature type="region of interest" description="Disordered" evidence="2">
    <location>
        <begin position="624"/>
        <end position="670"/>
    </location>
</feature>
<dbReference type="Gene3D" id="3.40.50.2000">
    <property type="entry name" value="Glycogen Phosphorylase B"/>
    <property type="match status" value="2"/>
</dbReference>
<gene>
    <name evidence="5" type="ORF">KCU76_g10203</name>
</gene>